<accession>A0ABW0E9H5</accession>
<reference evidence="3" key="1">
    <citation type="journal article" date="2019" name="Int. J. Syst. Evol. Microbiol.">
        <title>The Global Catalogue of Microorganisms (GCM) 10K type strain sequencing project: providing services to taxonomists for standard genome sequencing and annotation.</title>
        <authorList>
            <consortium name="The Broad Institute Genomics Platform"/>
            <consortium name="The Broad Institute Genome Sequencing Center for Infectious Disease"/>
            <person name="Wu L."/>
            <person name="Ma J."/>
        </authorList>
    </citation>
    <scope>NUCLEOTIDE SEQUENCE [LARGE SCALE GENOMIC DNA]</scope>
    <source>
        <strain evidence="3">KACC 12602</strain>
    </source>
</reference>
<feature type="domain" description="DUF2007" evidence="1">
    <location>
        <begin position="14"/>
        <end position="70"/>
    </location>
</feature>
<dbReference type="SUPFAM" id="SSF54913">
    <property type="entry name" value="GlnB-like"/>
    <property type="match status" value="1"/>
</dbReference>
<dbReference type="InterPro" id="IPR011322">
    <property type="entry name" value="N-reg_PII-like_a/b"/>
</dbReference>
<name>A0ABW0E9H5_9BACT</name>
<keyword evidence="3" id="KW-1185">Reference proteome</keyword>
<proteinExistence type="predicted"/>
<sequence>MQDELVTLAAYLMPVEAHILKGRLESEGIPAYVIGENFSTIYPFAAQLTGGVKLKVAATDLERAKEILADKPFLSEEQ</sequence>
<organism evidence="2 3">
    <name type="scientific">Adhaeribacter terreus</name>
    <dbReference type="NCBI Taxonomy" id="529703"/>
    <lineage>
        <taxon>Bacteria</taxon>
        <taxon>Pseudomonadati</taxon>
        <taxon>Bacteroidota</taxon>
        <taxon>Cytophagia</taxon>
        <taxon>Cytophagales</taxon>
        <taxon>Hymenobacteraceae</taxon>
        <taxon>Adhaeribacter</taxon>
    </lineage>
</organism>
<dbReference type="Gene3D" id="3.30.70.790">
    <property type="entry name" value="UreE, C-terminal domain"/>
    <property type="match status" value="1"/>
</dbReference>
<comment type="caution">
    <text evidence="2">The sequence shown here is derived from an EMBL/GenBank/DDBJ whole genome shotgun (WGS) entry which is preliminary data.</text>
</comment>
<dbReference type="Pfam" id="PF09413">
    <property type="entry name" value="DUF2007"/>
    <property type="match status" value="1"/>
</dbReference>
<evidence type="ECO:0000313" key="2">
    <source>
        <dbReference type="EMBL" id="MFC5271047.1"/>
    </source>
</evidence>
<dbReference type="EMBL" id="JBHSKT010000005">
    <property type="protein sequence ID" value="MFC5271047.1"/>
    <property type="molecule type" value="Genomic_DNA"/>
</dbReference>
<gene>
    <name evidence="2" type="ORF">ACFPIB_10530</name>
</gene>
<evidence type="ECO:0000313" key="3">
    <source>
        <dbReference type="Proteomes" id="UP001596161"/>
    </source>
</evidence>
<dbReference type="Proteomes" id="UP001596161">
    <property type="component" value="Unassembled WGS sequence"/>
</dbReference>
<dbReference type="RefSeq" id="WP_378017413.1">
    <property type="nucleotide sequence ID" value="NZ_JBHSKT010000005.1"/>
</dbReference>
<evidence type="ECO:0000259" key="1">
    <source>
        <dbReference type="Pfam" id="PF09413"/>
    </source>
</evidence>
<protein>
    <submittedName>
        <fullName evidence="2">DUF2007 domain-containing protein</fullName>
    </submittedName>
</protein>
<dbReference type="InterPro" id="IPR018551">
    <property type="entry name" value="DUF2007"/>
</dbReference>